<comment type="subcellular location">
    <subcellularLocation>
        <location evidence="1">Cell envelope</location>
    </subcellularLocation>
</comment>
<sequence length="313" mass="33783">MRFSRLAGLLALACLLSAPLASASDAPTVQLSHFQGTTAIPLHPQRVVILNPVTLDSADALGIHPLGVPRTAISYPAHLARYNSDEYLNAGTLFEPDYEALSRARPDLILAGGRALAAYNKLSDIAPTVSLDIDPNDVLNSLRQRTTQLGEIMGKQAQASTVLARFDAQVADLRRQAAQAGTAMMLMVNGGKLSAYTPHSRFGFIFDVLQFRPAIALPTASKHGNAISPELIMQANPDWLFVLDRDSAIGSKAGVSARQVLDNPLVRRTTAWKKQQIIWLDSASLYLAGGIQSYSLMMEQIRQALSTAGVRPE</sequence>
<evidence type="ECO:0000313" key="9">
    <source>
        <dbReference type="Proteomes" id="UP000072520"/>
    </source>
</evidence>
<gene>
    <name evidence="8" type="ORF">RSA13_21885</name>
</gene>
<dbReference type="Proteomes" id="UP000072520">
    <property type="component" value="Unassembled WGS sequence"/>
</dbReference>
<keyword evidence="3" id="KW-0813">Transport</keyword>
<evidence type="ECO:0000256" key="2">
    <source>
        <dbReference type="ARBA" id="ARBA00008814"/>
    </source>
</evidence>
<dbReference type="Pfam" id="PF01497">
    <property type="entry name" value="Peripla_BP_2"/>
    <property type="match status" value="1"/>
</dbReference>
<comment type="caution">
    <text evidence="8">The sequence shown here is derived from an EMBL/GenBank/DDBJ whole genome shotgun (WGS) entry which is preliminary data.</text>
</comment>
<dbReference type="SUPFAM" id="SSF53807">
    <property type="entry name" value="Helical backbone' metal receptor"/>
    <property type="match status" value="1"/>
</dbReference>
<keyword evidence="4" id="KW-0406">Ion transport</keyword>
<keyword evidence="4" id="KW-0410">Iron transport</keyword>
<dbReference type="InterPro" id="IPR051313">
    <property type="entry name" value="Bact_iron-sidero_bind"/>
</dbReference>
<dbReference type="PANTHER" id="PTHR30532">
    <property type="entry name" value="IRON III DICITRATE-BINDING PERIPLASMIC PROTEIN"/>
    <property type="match status" value="1"/>
</dbReference>
<dbReference type="EMBL" id="LDSI01000038">
    <property type="protein sequence ID" value="KTS93068.1"/>
    <property type="molecule type" value="Genomic_DNA"/>
</dbReference>
<evidence type="ECO:0000256" key="6">
    <source>
        <dbReference type="SAM" id="SignalP"/>
    </source>
</evidence>
<evidence type="ECO:0000259" key="7">
    <source>
        <dbReference type="PROSITE" id="PS50983"/>
    </source>
</evidence>
<feature type="signal peptide" evidence="6">
    <location>
        <begin position="1"/>
        <end position="23"/>
    </location>
</feature>
<evidence type="ECO:0000256" key="4">
    <source>
        <dbReference type="ARBA" id="ARBA00022496"/>
    </source>
</evidence>
<dbReference type="PANTHER" id="PTHR30532:SF28">
    <property type="entry name" value="PETROBACTIN-BINDING PROTEIN YCLQ"/>
    <property type="match status" value="1"/>
</dbReference>
<evidence type="ECO:0000256" key="5">
    <source>
        <dbReference type="ARBA" id="ARBA00022729"/>
    </source>
</evidence>
<protein>
    <submittedName>
        <fullName evidence="8">Iron ABC transporter substrate-binding protein</fullName>
    </submittedName>
</protein>
<feature type="domain" description="Fe/B12 periplasmic-binding" evidence="7">
    <location>
        <begin position="46"/>
        <end position="309"/>
    </location>
</feature>
<reference evidence="8 9" key="1">
    <citation type="journal article" date="2016" name="Front. Microbiol.">
        <title>Genomic Resource of Rice Seed Associated Bacteria.</title>
        <authorList>
            <person name="Midha S."/>
            <person name="Bansal K."/>
            <person name="Sharma S."/>
            <person name="Kumar N."/>
            <person name="Patil P.P."/>
            <person name="Chaudhry V."/>
            <person name="Patil P.B."/>
        </authorList>
    </citation>
    <scope>NUCLEOTIDE SEQUENCE [LARGE SCALE GENOMIC DNA]</scope>
    <source>
        <strain evidence="8 9">RSA13</strain>
    </source>
</reference>
<dbReference type="Gene3D" id="3.40.50.1980">
    <property type="entry name" value="Nitrogenase molybdenum iron protein domain"/>
    <property type="match status" value="2"/>
</dbReference>
<dbReference type="AlphaFoldDB" id="A0AB34V795"/>
<name>A0AB34V795_9GAMM</name>
<evidence type="ECO:0000313" key="8">
    <source>
        <dbReference type="EMBL" id="KTS93068.1"/>
    </source>
</evidence>
<organism evidence="8 9">
    <name type="scientific">Pantoea stewartii</name>
    <dbReference type="NCBI Taxonomy" id="66269"/>
    <lineage>
        <taxon>Bacteria</taxon>
        <taxon>Pseudomonadati</taxon>
        <taxon>Pseudomonadota</taxon>
        <taxon>Gammaproteobacteria</taxon>
        <taxon>Enterobacterales</taxon>
        <taxon>Erwiniaceae</taxon>
        <taxon>Pantoea</taxon>
    </lineage>
</organism>
<keyword evidence="5 6" id="KW-0732">Signal</keyword>
<dbReference type="CDD" id="cd01140">
    <property type="entry name" value="FatB"/>
    <property type="match status" value="1"/>
</dbReference>
<accession>A0AB34V795</accession>
<feature type="chain" id="PRO_5044298864" evidence="6">
    <location>
        <begin position="24"/>
        <end position="313"/>
    </location>
</feature>
<dbReference type="GO" id="GO:0030288">
    <property type="term" value="C:outer membrane-bounded periplasmic space"/>
    <property type="evidence" value="ECO:0007669"/>
    <property type="project" value="TreeGrafter"/>
</dbReference>
<dbReference type="InterPro" id="IPR033870">
    <property type="entry name" value="FatB"/>
</dbReference>
<dbReference type="PROSITE" id="PS50983">
    <property type="entry name" value="FE_B12_PBP"/>
    <property type="match status" value="1"/>
</dbReference>
<evidence type="ECO:0000256" key="3">
    <source>
        <dbReference type="ARBA" id="ARBA00022448"/>
    </source>
</evidence>
<dbReference type="InterPro" id="IPR002491">
    <property type="entry name" value="ABC_transptr_periplasmic_BD"/>
</dbReference>
<evidence type="ECO:0000256" key="1">
    <source>
        <dbReference type="ARBA" id="ARBA00004196"/>
    </source>
</evidence>
<dbReference type="RefSeq" id="WP_058702319.1">
    <property type="nucleotide sequence ID" value="NZ_JASCYM010000003.1"/>
</dbReference>
<comment type="similarity">
    <text evidence="2">Belongs to the bacterial solute-binding protein 8 family.</text>
</comment>
<keyword evidence="4" id="KW-0408">Iron</keyword>
<proteinExistence type="inferred from homology"/>
<dbReference type="GO" id="GO:1901678">
    <property type="term" value="P:iron coordination entity transport"/>
    <property type="evidence" value="ECO:0007669"/>
    <property type="project" value="UniProtKB-ARBA"/>
</dbReference>